<evidence type="ECO:0000313" key="1">
    <source>
        <dbReference type="EMBL" id="MCL3995483.1"/>
    </source>
</evidence>
<accession>A0ABT0NVY6</accession>
<dbReference type="EMBL" id="JAMCCK010000027">
    <property type="protein sequence ID" value="MCL3995483.1"/>
    <property type="molecule type" value="Genomic_DNA"/>
</dbReference>
<keyword evidence="2" id="KW-1185">Reference proteome</keyword>
<evidence type="ECO:0000313" key="2">
    <source>
        <dbReference type="Proteomes" id="UP001202052"/>
    </source>
</evidence>
<gene>
    <name evidence="1" type="ORF">M4438_18530</name>
</gene>
<protein>
    <submittedName>
        <fullName evidence="1">Uncharacterized protein</fullName>
    </submittedName>
</protein>
<reference evidence="1 2" key="1">
    <citation type="submission" date="2022-05" db="EMBL/GenBank/DDBJ databases">
        <title>Genome Resource of Streptomyces lavenduligriseus GA1-1, a Strain with Broad-Spectrum Antifungal Activity against Phytopathogenic Fungi.</title>
        <authorList>
            <person name="Qi D."/>
        </authorList>
    </citation>
    <scope>NUCLEOTIDE SEQUENCE [LARGE SCALE GENOMIC DNA]</scope>
    <source>
        <strain evidence="1 2">GA1-1</strain>
    </source>
</reference>
<proteinExistence type="predicted"/>
<organism evidence="1 2">
    <name type="scientific">Streptomyces lavenduligriseus</name>
    <dbReference type="NCBI Taxonomy" id="67315"/>
    <lineage>
        <taxon>Bacteria</taxon>
        <taxon>Bacillati</taxon>
        <taxon>Actinomycetota</taxon>
        <taxon>Actinomycetes</taxon>
        <taxon>Kitasatosporales</taxon>
        <taxon>Streptomycetaceae</taxon>
        <taxon>Streptomyces</taxon>
    </lineage>
</organism>
<dbReference type="RefSeq" id="WP_249461507.1">
    <property type="nucleotide sequence ID" value="NZ_JAMCCK010000027.1"/>
</dbReference>
<sequence length="294" mass="31687">MGGGADEATPKPEVVSNQITDNTAVFGPVVQAGTFTGEIHHHYRDDRRPLDLLALRLWVDRIAADYRTMVEDTGDRAGAAHIRQISLVRAGLDDAGPEDERRKDAVRRLVVAGIISYLARPGAPPDEPVPQQILLDLIVFSLWPVVTARKLPPGWQGELARITSPRLAALVERARDERKPSPETFARAVADKSFSSAMATLFDDLADPRRGGALLTAMAIAGGLPAPPTGRRESRKVAAWALALAGGAVLAEALRDRDSRAARIIGDVVTNLPVDRSDSFDPIGPLDLVEWLIG</sequence>
<comment type="caution">
    <text evidence="1">The sequence shown here is derived from an EMBL/GenBank/DDBJ whole genome shotgun (WGS) entry which is preliminary data.</text>
</comment>
<dbReference type="Proteomes" id="UP001202052">
    <property type="component" value="Unassembled WGS sequence"/>
</dbReference>
<name>A0ABT0NVY6_9ACTN</name>